<dbReference type="EMBL" id="PP700472">
    <property type="protein sequence ID" value="XBE43061.1"/>
    <property type="molecule type" value="Genomic_DNA"/>
</dbReference>
<protein>
    <submittedName>
        <fullName evidence="1">NS1 protein</fullName>
    </submittedName>
</protein>
<reference evidence="1" key="1">
    <citation type="submission" date="2024-04" db="EMBL/GenBank/DDBJ databases">
        <title>Limited transmission of microbial species among coral reef fishes from the Great Barrier Reef, Australia.</title>
        <authorList>
            <person name="Costa V.A."/>
            <person name="Bellwood D.R."/>
            <person name="Mifsud J.C.O."/>
            <person name="Geoghegan J.L."/>
            <person name="Harvey E."/>
            <person name="Holmes E.C."/>
        </authorList>
    </citation>
    <scope>NUCLEOTIDE SEQUENCE</scope>
    <source>
        <strain evidence="1">F4</strain>
    </source>
</reference>
<organism evidence="1">
    <name type="scientific">Pleurosicya ichthamaparvovirus</name>
    <dbReference type="NCBI Taxonomy" id="3156507"/>
    <lineage>
        <taxon>Viruses</taxon>
        <taxon>Monodnaviria</taxon>
        <taxon>Shotokuvirae</taxon>
        <taxon>Cossaviricota</taxon>
        <taxon>Quintoviricetes</taxon>
        <taxon>Piccovirales</taxon>
        <taxon>Parvoviridae</taxon>
        <taxon>Hamaparvovirinae</taxon>
        <taxon>Ichthamaparvovirus</taxon>
    </lineage>
</organism>
<accession>A0AAU7BB52</accession>
<proteinExistence type="predicted"/>
<sequence>MGKLSVLHSHSMGVKTFTNSFYAYIENGKNDYPAVDTAKTTNPITYKTGYHRIPNQVWSDFLNPSQWFDLVYNSAKFRVVSASCIVSNMIPLTEQVAIQGNATFTTFNNTIYAICYEDHAYETDWEETVATNLDNFWHREGLTNKARFMLPTYTHSIFRTTSIPNGVADLELITMAWDPLIKAEDIKELRPGKNAVQFSWSADEIRFLNCHMMQSFDPTFTPGTQGTSTVYSQEVHMFNTMNITPHNKLNKWALMGDLNDPARGFKKQDAVKFPGVDEQNYLKPIPNWFIKMIPLFDSTNNLIKTTAQVLITMKLTVEIIPDNRAVQVPNIHGLLTLNYTPGTMPSALFHVKGTQQQNEGVLAIGQSVKGATVPEVKNSNM</sequence>
<evidence type="ECO:0000313" key="1">
    <source>
        <dbReference type="EMBL" id="XBE43061.1"/>
    </source>
</evidence>
<name>A0AAU7BB52_9VIRU</name>